<dbReference type="PROSITE" id="PS50010">
    <property type="entry name" value="DH_2"/>
    <property type="match status" value="1"/>
</dbReference>
<sequence>MPEISLKRSNSSLPPRPLGPRRFRGKQWRSEPNPDSVLESINPVSISSPYRSSSNDSVNSADKNQNNSLPRKRKVVAIRPKPDELELNRPPTISKDSEKRVAILSEVVDTEQKYVKYLETLLELFIKPLKSLRLCTQQEISQVFCNIEEIYHVVSPNQAYIKFMTNYASNESSWKNLAARQSIDDFLTDAYSQLSREDPPIKQRVEDMLGTIRDRFYKYKMFTERLVKDTPEHHDDHKEILKAEREIGVILTRLDREVKIAQKNARNLVLVSLIEKAFENDFSASGLSDEVRNLKYLSYDPITIQTSKNRGTYYLWLFNSMVVISQISSKQTKLTVPPEVHQEFPEVDLSHKYKANDYFLLQDTSLKEASKSQDTDDKLKRSQKEIEILDNAIEVLEEATRPDIMQKQQELKKLKKDLEKELRDLSIQHNTSIEIEVNTAEKGLETIPFEFQSIDPQKRYDFKKLFEAAKKESIGSRRAGPTMSHCLPLQKSRNGQDPSAAICVNGKMWVLSTSERQNSQICILNESKESSPHYEICDAQVNSMCHVMASDHYRLQRARNDDSDNDSDESDCGVPLSLASTNQYVPDDCVWLGTDDNRVLIFETEEDAKRKSPRATINLDAPVLYILVHEGHVIISIGTTESAAALCIFSRVSAGWKIDEWTTFSVAKDLCDRERKDEFLPMISCGFSKMIFVEGVGGFKNEVWAASGPNIFILDTENNYKIKKVFDAKKSETSGSRPLQITAMASSHGIVYIAVDEKCKLYVLDGGFRSELDISPIDLDSHVNRQLNAFSTGKDDIIRQHKKNRLRIMCLLMTSSYLWVGTSAGVVLNIELHSGRPTTHNSQQLIQALSHGHTGRVLVLAALAVNKTQMKKKQAEHRRRMSKTAAQKKIYLVSAGEGLENFTQNSCDAIGKHDATQHLIFWSRA</sequence>
<dbReference type="PANTHER" id="PTHR12877">
    <property type="entry name" value="RHO GUANINE NUCLEOTIDE EXCHANGE FACTOR"/>
    <property type="match status" value="1"/>
</dbReference>
<dbReference type="SUPFAM" id="SSF48065">
    <property type="entry name" value="DBL homology domain (DH-domain)"/>
    <property type="match status" value="1"/>
</dbReference>
<dbReference type="InterPro" id="IPR035899">
    <property type="entry name" value="DBL_dom_sf"/>
</dbReference>
<feature type="domain" description="DH" evidence="4">
    <location>
        <begin position="99"/>
        <end position="257"/>
    </location>
</feature>
<evidence type="ECO:0000256" key="1">
    <source>
        <dbReference type="ARBA" id="ARBA00022658"/>
    </source>
</evidence>
<dbReference type="InterPro" id="IPR056602">
    <property type="entry name" value="Beta-prop_LRRK2"/>
</dbReference>
<reference evidence="5" key="1">
    <citation type="journal article" date="2010" name="Science">
        <title>Plasticity of animal genome architecture unmasked by rapid evolution of a pelagic tunicate.</title>
        <authorList>
            <person name="Denoeud F."/>
            <person name="Henriet S."/>
            <person name="Mungpakdee S."/>
            <person name="Aury J.M."/>
            <person name="Da Silva C."/>
            <person name="Brinkmann H."/>
            <person name="Mikhaleva J."/>
            <person name="Olsen L.C."/>
            <person name="Jubin C."/>
            <person name="Canestro C."/>
            <person name="Bouquet J.M."/>
            <person name="Danks G."/>
            <person name="Poulain J."/>
            <person name="Campsteijn C."/>
            <person name="Adamski M."/>
            <person name="Cross I."/>
            <person name="Yadetie F."/>
            <person name="Muffato M."/>
            <person name="Louis A."/>
            <person name="Butcher S."/>
            <person name="Tsagkogeorga G."/>
            <person name="Konrad A."/>
            <person name="Singh S."/>
            <person name="Jensen M.F."/>
            <person name="Cong E.H."/>
            <person name="Eikeseth-Otteraa H."/>
            <person name="Noel B."/>
            <person name="Anthouard V."/>
            <person name="Porcel B.M."/>
            <person name="Kachouri-Lafond R."/>
            <person name="Nishino A."/>
            <person name="Ugolini M."/>
            <person name="Chourrout P."/>
            <person name="Nishida H."/>
            <person name="Aasland R."/>
            <person name="Huzurbazar S."/>
            <person name="Westhof E."/>
            <person name="Delsuc F."/>
            <person name="Lehrach H."/>
            <person name="Reinhardt R."/>
            <person name="Weissenbach J."/>
            <person name="Roy S.W."/>
            <person name="Artiguenave F."/>
            <person name="Postlethwait J.H."/>
            <person name="Manak J.R."/>
            <person name="Thompson E.M."/>
            <person name="Jaillon O."/>
            <person name="Du Pasquier L."/>
            <person name="Boudinot P."/>
            <person name="Liberles D.A."/>
            <person name="Volff J.N."/>
            <person name="Philippe H."/>
            <person name="Lenhard B."/>
            <person name="Roest Crollius H."/>
            <person name="Wincker P."/>
            <person name="Chourrout D."/>
        </authorList>
    </citation>
    <scope>NUCLEOTIDE SEQUENCE [LARGE SCALE GENOMIC DNA]</scope>
</reference>
<keyword evidence="2" id="KW-0175">Coiled coil</keyword>
<proteinExistence type="predicted"/>
<accession>E4YHA9</accession>
<dbReference type="PANTHER" id="PTHR12877:SF15">
    <property type="entry name" value="RHO GUANINE NUCLEOTIDE EXCHANGE FACTOR 17"/>
    <property type="match status" value="1"/>
</dbReference>
<name>E4YHA9_OIKDI</name>
<feature type="compositionally biased region" description="Low complexity" evidence="3">
    <location>
        <begin position="42"/>
        <end position="60"/>
    </location>
</feature>
<dbReference type="Pfam" id="PF23748">
    <property type="entry name" value="Beta-prop_LRRK2"/>
    <property type="match status" value="1"/>
</dbReference>
<gene>
    <name evidence="5" type="ORF">GSOID_T00024921001</name>
</gene>
<evidence type="ECO:0000313" key="5">
    <source>
        <dbReference type="EMBL" id="CBY34883.1"/>
    </source>
</evidence>
<dbReference type="InterPro" id="IPR000219">
    <property type="entry name" value="DH_dom"/>
</dbReference>
<dbReference type="Gene3D" id="1.20.900.10">
    <property type="entry name" value="Dbl homology (DH) domain"/>
    <property type="match status" value="2"/>
</dbReference>
<feature type="region of interest" description="Disordered" evidence="3">
    <location>
        <begin position="1"/>
        <end position="92"/>
    </location>
</feature>
<dbReference type="SMART" id="SM00325">
    <property type="entry name" value="RhoGEF"/>
    <property type="match status" value="1"/>
</dbReference>
<dbReference type="AlphaFoldDB" id="E4YHA9"/>
<dbReference type="EMBL" id="FN654555">
    <property type="protein sequence ID" value="CBY34883.1"/>
    <property type="molecule type" value="Genomic_DNA"/>
</dbReference>
<dbReference type="GO" id="GO:0005085">
    <property type="term" value="F:guanyl-nucleotide exchange factor activity"/>
    <property type="evidence" value="ECO:0007669"/>
    <property type="project" value="UniProtKB-KW"/>
</dbReference>
<protein>
    <recommendedName>
        <fullName evidence="4">DH domain-containing protein</fullName>
    </recommendedName>
</protein>
<dbReference type="Proteomes" id="UP000011014">
    <property type="component" value="Unassembled WGS sequence"/>
</dbReference>
<dbReference type="Pfam" id="PF00621">
    <property type="entry name" value="RhoGEF"/>
    <property type="match status" value="1"/>
</dbReference>
<dbReference type="InterPro" id="IPR039919">
    <property type="entry name" value="ARHGEF10/ARHGEF17"/>
</dbReference>
<organism evidence="5">
    <name type="scientific">Oikopleura dioica</name>
    <name type="common">Tunicate</name>
    <dbReference type="NCBI Taxonomy" id="34765"/>
    <lineage>
        <taxon>Eukaryota</taxon>
        <taxon>Metazoa</taxon>
        <taxon>Chordata</taxon>
        <taxon>Tunicata</taxon>
        <taxon>Appendicularia</taxon>
        <taxon>Copelata</taxon>
        <taxon>Oikopleuridae</taxon>
        <taxon>Oikopleura</taxon>
    </lineage>
</organism>
<evidence type="ECO:0000256" key="3">
    <source>
        <dbReference type="SAM" id="MobiDB-lite"/>
    </source>
</evidence>
<dbReference type="GO" id="GO:0030036">
    <property type="term" value="P:actin cytoskeleton organization"/>
    <property type="evidence" value="ECO:0007669"/>
    <property type="project" value="TreeGrafter"/>
</dbReference>
<feature type="coiled-coil region" evidence="2">
    <location>
        <begin position="379"/>
        <end position="428"/>
    </location>
</feature>
<evidence type="ECO:0000256" key="2">
    <source>
        <dbReference type="SAM" id="Coils"/>
    </source>
</evidence>
<keyword evidence="1" id="KW-0344">Guanine-nucleotide releasing factor</keyword>
<evidence type="ECO:0000259" key="4">
    <source>
        <dbReference type="PROSITE" id="PS50010"/>
    </source>
</evidence>